<sequence>MYDLKDSRWITNYNQLKPADRKIVLTFDDGPSRHLESFLNILSEKDCKAVFFWQSRLLHKDRLWKRVLQEGHQIGAHSINHKNLAKLTKEQQYKQIKNSIDKIEQITGKEVNYFRPPFGQYNEDTMSILVDLDVVPIMWEISSFDWENKATPTKIVCNVANNTRDGSIILMHELEQTVAILPDLIDRIREMRYDFTLL</sequence>
<feature type="domain" description="NodB homology" evidence="3">
    <location>
        <begin position="21"/>
        <end position="196"/>
    </location>
</feature>
<dbReference type="PANTHER" id="PTHR10587">
    <property type="entry name" value="GLYCOSYL TRANSFERASE-RELATED"/>
    <property type="match status" value="1"/>
</dbReference>
<dbReference type="PROSITE" id="PS51677">
    <property type="entry name" value="NODB"/>
    <property type="match status" value="1"/>
</dbReference>
<organism evidence="4 5">
    <name type="scientific">Anaerobacillus arseniciselenatis</name>
    <dbReference type="NCBI Taxonomy" id="85682"/>
    <lineage>
        <taxon>Bacteria</taxon>
        <taxon>Bacillati</taxon>
        <taxon>Bacillota</taxon>
        <taxon>Bacilli</taxon>
        <taxon>Bacillales</taxon>
        <taxon>Bacillaceae</taxon>
        <taxon>Anaerobacillus</taxon>
    </lineage>
</organism>
<evidence type="ECO:0000313" key="5">
    <source>
        <dbReference type="Proteomes" id="UP000180098"/>
    </source>
</evidence>
<comment type="caution">
    <text evidence="4">The sequence shown here is derived from an EMBL/GenBank/DDBJ whole genome shotgun (WGS) entry which is preliminary data.</text>
</comment>
<dbReference type="GO" id="GO:0005975">
    <property type="term" value="P:carbohydrate metabolic process"/>
    <property type="evidence" value="ECO:0007669"/>
    <property type="project" value="InterPro"/>
</dbReference>
<evidence type="ECO:0000259" key="3">
    <source>
        <dbReference type="PROSITE" id="PS51677"/>
    </source>
</evidence>
<dbReference type="InterPro" id="IPR011330">
    <property type="entry name" value="Glyco_hydro/deAcase_b/a-brl"/>
</dbReference>
<keyword evidence="5" id="KW-1185">Reference proteome</keyword>
<evidence type="ECO:0000256" key="1">
    <source>
        <dbReference type="ARBA" id="ARBA00022723"/>
    </source>
</evidence>
<dbReference type="InterPro" id="IPR002509">
    <property type="entry name" value="NODB_dom"/>
</dbReference>
<proteinExistence type="predicted"/>
<dbReference type="PANTHER" id="PTHR10587:SF133">
    <property type="entry name" value="CHITIN DEACETYLASE 1-RELATED"/>
    <property type="match status" value="1"/>
</dbReference>
<dbReference type="EMBL" id="MLQQ01000013">
    <property type="protein sequence ID" value="OIJ13885.1"/>
    <property type="molecule type" value="Genomic_DNA"/>
</dbReference>
<name>A0A1S2LR68_9BACI</name>
<dbReference type="GO" id="GO:0046872">
    <property type="term" value="F:metal ion binding"/>
    <property type="evidence" value="ECO:0007669"/>
    <property type="project" value="UniProtKB-KW"/>
</dbReference>
<dbReference type="Proteomes" id="UP000180098">
    <property type="component" value="Unassembled WGS sequence"/>
</dbReference>
<dbReference type="AlphaFoldDB" id="A0A1S2LR68"/>
<keyword evidence="2" id="KW-0378">Hydrolase</keyword>
<dbReference type="GO" id="GO:0016020">
    <property type="term" value="C:membrane"/>
    <property type="evidence" value="ECO:0007669"/>
    <property type="project" value="TreeGrafter"/>
</dbReference>
<keyword evidence="1" id="KW-0479">Metal-binding</keyword>
<dbReference type="InterPro" id="IPR050248">
    <property type="entry name" value="Polysacc_deacetylase_ArnD"/>
</dbReference>
<dbReference type="Gene3D" id="3.20.20.370">
    <property type="entry name" value="Glycoside hydrolase/deacetylase"/>
    <property type="match status" value="1"/>
</dbReference>
<protein>
    <submittedName>
        <fullName evidence="4">Polysaccharide deacetylase</fullName>
    </submittedName>
</protein>
<dbReference type="Pfam" id="PF01522">
    <property type="entry name" value="Polysacc_deac_1"/>
    <property type="match status" value="1"/>
</dbReference>
<dbReference type="GO" id="GO:0016810">
    <property type="term" value="F:hydrolase activity, acting on carbon-nitrogen (but not peptide) bonds"/>
    <property type="evidence" value="ECO:0007669"/>
    <property type="project" value="InterPro"/>
</dbReference>
<reference evidence="4 5" key="1">
    <citation type="submission" date="2016-10" db="EMBL/GenBank/DDBJ databases">
        <title>Draft genome sequences of four alkaliphilic bacteria belonging to the Anaerobacillus genus.</title>
        <authorList>
            <person name="Bassil N.M."/>
            <person name="Lloyd J.R."/>
        </authorList>
    </citation>
    <scope>NUCLEOTIDE SEQUENCE [LARGE SCALE GENOMIC DNA]</scope>
    <source>
        <strain evidence="4 5">DSM 15340</strain>
    </source>
</reference>
<dbReference type="CDD" id="cd10917">
    <property type="entry name" value="CE4_NodB_like_6s_7s"/>
    <property type="match status" value="1"/>
</dbReference>
<dbReference type="SUPFAM" id="SSF88713">
    <property type="entry name" value="Glycoside hydrolase/deacetylase"/>
    <property type="match status" value="1"/>
</dbReference>
<gene>
    <name evidence="4" type="ORF">BKP35_08630</name>
</gene>
<accession>A0A1S2LR68</accession>
<evidence type="ECO:0000256" key="2">
    <source>
        <dbReference type="ARBA" id="ARBA00022801"/>
    </source>
</evidence>
<dbReference type="OrthoDB" id="9812065at2"/>
<evidence type="ECO:0000313" key="4">
    <source>
        <dbReference type="EMBL" id="OIJ13885.1"/>
    </source>
</evidence>